<proteinExistence type="predicted"/>
<dbReference type="EMBL" id="KI894020">
    <property type="protein sequence ID" value="OCF26986.1"/>
    <property type="molecule type" value="Genomic_DNA"/>
</dbReference>
<dbReference type="VEuPathDB" id="FungiDB:I302_04678"/>
<evidence type="ECO:0000313" key="1">
    <source>
        <dbReference type="EMBL" id="OCF26986.1"/>
    </source>
</evidence>
<evidence type="ECO:0000313" key="2">
    <source>
        <dbReference type="EMBL" id="WVW79336.1"/>
    </source>
</evidence>
<dbReference type="Proteomes" id="UP000092730">
    <property type="component" value="Chromosome 1"/>
</dbReference>
<dbReference type="AlphaFoldDB" id="A0A1B9G7J0"/>
<gene>
    <name evidence="1" type="ORF">I302_04678</name>
    <name evidence="2" type="ORF">I302_101304</name>
</gene>
<organism evidence="1">
    <name type="scientific">Kwoniella bestiolae CBS 10118</name>
    <dbReference type="NCBI Taxonomy" id="1296100"/>
    <lineage>
        <taxon>Eukaryota</taxon>
        <taxon>Fungi</taxon>
        <taxon>Dikarya</taxon>
        <taxon>Basidiomycota</taxon>
        <taxon>Agaricomycotina</taxon>
        <taxon>Tremellomycetes</taxon>
        <taxon>Tremellales</taxon>
        <taxon>Cryptococcaceae</taxon>
        <taxon>Kwoniella</taxon>
    </lineage>
</organism>
<protein>
    <submittedName>
        <fullName evidence="1">Uncharacterized protein</fullName>
    </submittedName>
</protein>
<name>A0A1B9G7J0_9TREE</name>
<reference evidence="2" key="2">
    <citation type="submission" date="2013-07" db="EMBL/GenBank/DDBJ databases">
        <authorList>
            <consortium name="The Broad Institute Genome Sequencing Platform"/>
            <person name="Cuomo C."/>
            <person name="Litvintseva A."/>
            <person name="Chen Y."/>
            <person name="Heitman J."/>
            <person name="Sun S."/>
            <person name="Springer D."/>
            <person name="Dromer F."/>
            <person name="Young S.K."/>
            <person name="Zeng Q."/>
            <person name="Gargeya S."/>
            <person name="Fitzgerald M."/>
            <person name="Abouelleil A."/>
            <person name="Alvarado L."/>
            <person name="Berlin A.M."/>
            <person name="Chapman S.B."/>
            <person name="Dewar J."/>
            <person name="Goldberg J."/>
            <person name="Griggs A."/>
            <person name="Gujja S."/>
            <person name="Hansen M."/>
            <person name="Howarth C."/>
            <person name="Imamovic A."/>
            <person name="Larimer J."/>
            <person name="McCowan C."/>
            <person name="Murphy C."/>
            <person name="Pearson M."/>
            <person name="Priest M."/>
            <person name="Roberts A."/>
            <person name="Saif S."/>
            <person name="Shea T."/>
            <person name="Sykes S."/>
            <person name="Wortman J."/>
            <person name="Nusbaum C."/>
            <person name="Birren B."/>
        </authorList>
    </citation>
    <scope>NUCLEOTIDE SEQUENCE</scope>
    <source>
        <strain evidence="2">CBS 10118</strain>
    </source>
</reference>
<keyword evidence="3" id="KW-1185">Reference proteome</keyword>
<evidence type="ECO:0000313" key="3">
    <source>
        <dbReference type="Proteomes" id="UP000092730"/>
    </source>
</evidence>
<reference evidence="2" key="4">
    <citation type="submission" date="2024-02" db="EMBL/GenBank/DDBJ databases">
        <title>Comparative genomics of Cryptococcus and Kwoniella reveals pathogenesis evolution and contrasting modes of karyotype evolution via chromosome fusion or intercentromeric recombination.</title>
        <authorList>
            <person name="Coelho M.A."/>
            <person name="David-Palma M."/>
            <person name="Shea T."/>
            <person name="Bowers K."/>
            <person name="McGinley-Smith S."/>
            <person name="Mohammad A.W."/>
            <person name="Gnirke A."/>
            <person name="Yurkov A.M."/>
            <person name="Nowrousian M."/>
            <person name="Sun S."/>
            <person name="Cuomo C.A."/>
            <person name="Heitman J."/>
        </authorList>
    </citation>
    <scope>NUCLEOTIDE SEQUENCE</scope>
    <source>
        <strain evidence="2">CBS 10118</strain>
    </source>
</reference>
<reference evidence="1" key="3">
    <citation type="submission" date="2014-01" db="EMBL/GenBank/DDBJ databases">
        <title>Evolution of pathogenesis and genome organization in the Tremellales.</title>
        <authorList>
            <person name="Cuomo C."/>
            <person name="Litvintseva A."/>
            <person name="Heitman J."/>
            <person name="Chen Y."/>
            <person name="Sun S."/>
            <person name="Springer D."/>
            <person name="Dromer F."/>
            <person name="Young S."/>
            <person name="Zeng Q."/>
            <person name="Chapman S."/>
            <person name="Gujja S."/>
            <person name="Saif S."/>
            <person name="Birren B."/>
        </authorList>
    </citation>
    <scope>NUCLEOTIDE SEQUENCE</scope>
    <source>
        <strain evidence="1">CBS 10118</strain>
    </source>
</reference>
<sequence length="169" mass="19494">MFREISEWVLCAGGRSFSDADEFIQNRRANAATVITKRAVIGTSLEGHIEVKIWALKTCIDKLLHLFPYCYRDEILREKLTYFARTCRITNISKTESRHRAITSGSAKGKWRKRHCIRISGNVIDPLDDTRLPHEGGYMMSPMGFINYITDLRAKKLEERKTEEPSNDV</sequence>
<reference evidence="1" key="1">
    <citation type="submission" date="2013-07" db="EMBL/GenBank/DDBJ databases">
        <title>The Genome Sequence of Cryptococcus bestiolae CBS10118.</title>
        <authorList>
            <consortium name="The Broad Institute Genome Sequencing Platform"/>
            <person name="Cuomo C."/>
            <person name="Litvintseva A."/>
            <person name="Chen Y."/>
            <person name="Heitman J."/>
            <person name="Sun S."/>
            <person name="Springer D."/>
            <person name="Dromer F."/>
            <person name="Young S.K."/>
            <person name="Zeng Q."/>
            <person name="Gargeya S."/>
            <person name="Fitzgerald M."/>
            <person name="Abouelleil A."/>
            <person name="Alvarado L."/>
            <person name="Berlin A.M."/>
            <person name="Chapman S.B."/>
            <person name="Dewar J."/>
            <person name="Goldberg J."/>
            <person name="Griggs A."/>
            <person name="Gujja S."/>
            <person name="Hansen M."/>
            <person name="Howarth C."/>
            <person name="Imamovic A."/>
            <person name="Larimer J."/>
            <person name="McCowan C."/>
            <person name="Murphy C."/>
            <person name="Pearson M."/>
            <person name="Priest M."/>
            <person name="Roberts A."/>
            <person name="Saif S."/>
            <person name="Shea T."/>
            <person name="Sykes S."/>
            <person name="Wortman J."/>
            <person name="Nusbaum C."/>
            <person name="Birren B."/>
        </authorList>
    </citation>
    <scope>NUCLEOTIDE SEQUENCE [LARGE SCALE GENOMIC DNA]</scope>
    <source>
        <strain evidence="1">CBS 10118</strain>
    </source>
</reference>
<dbReference type="RefSeq" id="XP_019048056.1">
    <property type="nucleotide sequence ID" value="XM_019191308.1"/>
</dbReference>
<accession>A0A1B9G7J0</accession>
<dbReference type="KEGG" id="kbi:30209077"/>
<dbReference type="GeneID" id="30209077"/>
<dbReference type="EMBL" id="CP144541">
    <property type="protein sequence ID" value="WVW79336.1"/>
    <property type="molecule type" value="Genomic_DNA"/>
</dbReference>